<keyword evidence="1" id="KW-0103">Bromodomain</keyword>
<evidence type="ECO:0000313" key="3">
    <source>
        <dbReference type="EMBL" id="KAG9443412.1"/>
    </source>
</evidence>
<feature type="compositionally biased region" description="Polar residues" evidence="2">
    <location>
        <begin position="152"/>
        <end position="165"/>
    </location>
</feature>
<proteinExistence type="predicted"/>
<dbReference type="SUPFAM" id="SSF47370">
    <property type="entry name" value="Bromodomain"/>
    <property type="match status" value="1"/>
</dbReference>
<feature type="region of interest" description="Disordered" evidence="2">
    <location>
        <begin position="98"/>
        <end position="165"/>
    </location>
</feature>
<sequence length="165" mass="19246">MERQEYCEAALDLSTMRNLQRLTHGQVAADHSENLDAHEPHVHRPDQLLPIPSPPDRQVLENATKLDHYYDVIKHPMVHHNSRMKLQQRKYETVEPFEQQLQAQSETAKRTHEQRQEEERQMRAKGPVLTHQTPEAPNALDRPFPATDHCQRSTAAENPTTLQYH</sequence>
<keyword evidence="4" id="KW-1185">Reference proteome</keyword>
<protein>
    <submittedName>
        <fullName evidence="3">Uncharacterized protein</fullName>
    </submittedName>
</protein>
<organism evidence="3 4">
    <name type="scientific">Aristolochia fimbriata</name>
    <name type="common">White veined hardy Dutchman's pipe vine</name>
    <dbReference type="NCBI Taxonomy" id="158543"/>
    <lineage>
        <taxon>Eukaryota</taxon>
        <taxon>Viridiplantae</taxon>
        <taxon>Streptophyta</taxon>
        <taxon>Embryophyta</taxon>
        <taxon>Tracheophyta</taxon>
        <taxon>Spermatophyta</taxon>
        <taxon>Magnoliopsida</taxon>
        <taxon>Magnoliidae</taxon>
        <taxon>Piperales</taxon>
        <taxon>Aristolochiaceae</taxon>
        <taxon>Aristolochia</taxon>
    </lineage>
</organism>
<gene>
    <name evidence="3" type="ORF">H6P81_014752</name>
</gene>
<evidence type="ECO:0000313" key="4">
    <source>
        <dbReference type="Proteomes" id="UP000825729"/>
    </source>
</evidence>
<evidence type="ECO:0000256" key="1">
    <source>
        <dbReference type="ARBA" id="ARBA00023117"/>
    </source>
</evidence>
<dbReference type="EMBL" id="JAINDJ010000006">
    <property type="protein sequence ID" value="KAG9443412.1"/>
    <property type="molecule type" value="Genomic_DNA"/>
</dbReference>
<comment type="caution">
    <text evidence="3">The sequence shown here is derived from an EMBL/GenBank/DDBJ whole genome shotgun (WGS) entry which is preliminary data.</text>
</comment>
<dbReference type="InterPro" id="IPR036427">
    <property type="entry name" value="Bromodomain-like_sf"/>
</dbReference>
<name>A0AAV7E7E9_ARIFI</name>
<dbReference type="Gene3D" id="1.20.920.10">
    <property type="entry name" value="Bromodomain-like"/>
    <property type="match status" value="1"/>
</dbReference>
<reference evidence="3 4" key="1">
    <citation type="submission" date="2021-07" db="EMBL/GenBank/DDBJ databases">
        <title>The Aristolochia fimbriata genome: insights into angiosperm evolution, floral development and chemical biosynthesis.</title>
        <authorList>
            <person name="Jiao Y."/>
        </authorList>
    </citation>
    <scope>NUCLEOTIDE SEQUENCE [LARGE SCALE GENOMIC DNA]</scope>
    <source>
        <strain evidence="3">IBCAS-2021</strain>
        <tissue evidence="3">Leaf</tissue>
    </source>
</reference>
<accession>A0AAV7E7E9</accession>
<dbReference type="AlphaFoldDB" id="A0AAV7E7E9"/>
<dbReference type="Proteomes" id="UP000825729">
    <property type="component" value="Unassembled WGS sequence"/>
</dbReference>
<evidence type="ECO:0000256" key="2">
    <source>
        <dbReference type="SAM" id="MobiDB-lite"/>
    </source>
</evidence>
<feature type="compositionally biased region" description="Basic and acidic residues" evidence="2">
    <location>
        <begin position="107"/>
        <end position="122"/>
    </location>
</feature>